<evidence type="ECO:0000256" key="1">
    <source>
        <dbReference type="SAM" id="MobiDB-lite"/>
    </source>
</evidence>
<evidence type="ECO:0000313" key="3">
    <source>
        <dbReference type="Proteomes" id="UP000834106"/>
    </source>
</evidence>
<evidence type="ECO:0008006" key="4">
    <source>
        <dbReference type="Google" id="ProtNLM"/>
    </source>
</evidence>
<organism evidence="2 3">
    <name type="scientific">Fraxinus pennsylvanica</name>
    <dbReference type="NCBI Taxonomy" id="56036"/>
    <lineage>
        <taxon>Eukaryota</taxon>
        <taxon>Viridiplantae</taxon>
        <taxon>Streptophyta</taxon>
        <taxon>Embryophyta</taxon>
        <taxon>Tracheophyta</taxon>
        <taxon>Spermatophyta</taxon>
        <taxon>Magnoliopsida</taxon>
        <taxon>eudicotyledons</taxon>
        <taxon>Gunneridae</taxon>
        <taxon>Pentapetalae</taxon>
        <taxon>asterids</taxon>
        <taxon>lamiids</taxon>
        <taxon>Lamiales</taxon>
        <taxon>Oleaceae</taxon>
        <taxon>Oleeae</taxon>
        <taxon>Fraxinus</taxon>
    </lineage>
</organism>
<keyword evidence="3" id="KW-1185">Reference proteome</keyword>
<feature type="region of interest" description="Disordered" evidence="1">
    <location>
        <begin position="51"/>
        <end position="72"/>
    </location>
</feature>
<dbReference type="Proteomes" id="UP000834106">
    <property type="component" value="Chromosome 23"/>
</dbReference>
<dbReference type="PANTHER" id="PTHR35317">
    <property type="entry name" value="OS04G0629600 PROTEIN"/>
    <property type="match status" value="1"/>
</dbReference>
<dbReference type="AlphaFoldDB" id="A0AAD2AGE3"/>
<protein>
    <recommendedName>
        <fullName evidence="4">Retrovirus-related Pol polyprotein from transposon TNT 1-94</fullName>
    </recommendedName>
</protein>
<name>A0AAD2AGE3_9LAMI</name>
<gene>
    <name evidence="2" type="ORF">FPE_LOCUS35111</name>
</gene>
<dbReference type="PANTHER" id="PTHR35317:SF27">
    <property type="entry name" value="RETROVIRUS-RELATED POL POLYPROTEIN FROM TRANSPOSON TNT 1-94"/>
    <property type="match status" value="1"/>
</dbReference>
<sequence length="245" mass="28502">MDCDDVLVDSITHLLFAYRQCSSSRFGISQETIRRHLKTRNFVNVKADKAMDEEHSQHSGIRANTGPERRKRVRATSRNILTEAQQTSYEGLQLKDLRVKNYLFQAIDRSIMETILKKDTTKDIWDAMKRKYEGNIRVKRSTLQGLRRDFETLEMKSGETITTYFSRVMAVANKMRVYGDVMTDVTVVEKILRSLTDKFNYIVCAIEESKDIDAMSIDELQSSLIVHEQKFNRHSNDEQALKSYI</sequence>
<reference evidence="2" key="1">
    <citation type="submission" date="2023-05" db="EMBL/GenBank/DDBJ databases">
        <authorList>
            <person name="Huff M."/>
        </authorList>
    </citation>
    <scope>NUCLEOTIDE SEQUENCE</scope>
</reference>
<dbReference type="EMBL" id="OU503058">
    <property type="protein sequence ID" value="CAI9787681.1"/>
    <property type="molecule type" value="Genomic_DNA"/>
</dbReference>
<evidence type="ECO:0000313" key="2">
    <source>
        <dbReference type="EMBL" id="CAI9787681.1"/>
    </source>
</evidence>
<dbReference type="Pfam" id="PF14223">
    <property type="entry name" value="Retrotran_gag_2"/>
    <property type="match status" value="1"/>
</dbReference>
<accession>A0AAD2AGE3</accession>
<proteinExistence type="predicted"/>